<keyword evidence="13" id="KW-0121">Carboxypeptidase</keyword>
<evidence type="ECO:0000256" key="1">
    <source>
        <dbReference type="ARBA" id="ARBA00007164"/>
    </source>
</evidence>
<reference evidence="13 14" key="1">
    <citation type="submission" date="2019-07" db="EMBL/GenBank/DDBJ databases">
        <title>Complete Genome Sequence of Leptotrichia wadei Strain JMUB3936.</title>
        <authorList>
            <person name="Watanabe S."/>
            <person name="Cui L."/>
        </authorList>
    </citation>
    <scope>NUCLEOTIDE SEQUENCE [LARGE SCALE GENOMIC DNA]</scope>
    <source>
        <strain evidence="13 14">JMUB3936</strain>
    </source>
</reference>
<evidence type="ECO:0000256" key="2">
    <source>
        <dbReference type="ARBA" id="ARBA00022729"/>
    </source>
</evidence>
<evidence type="ECO:0000256" key="7">
    <source>
        <dbReference type="PIRSR" id="PIRSR618044-1"/>
    </source>
</evidence>
<evidence type="ECO:0000256" key="10">
    <source>
        <dbReference type="SAM" id="MobiDB-lite"/>
    </source>
</evidence>
<dbReference type="InterPro" id="IPR001967">
    <property type="entry name" value="Peptidase_S11_N"/>
</dbReference>
<feature type="compositionally biased region" description="Basic and acidic residues" evidence="10">
    <location>
        <begin position="82"/>
        <end position="113"/>
    </location>
</feature>
<gene>
    <name evidence="13" type="ORF">JMUB3936_1635</name>
</gene>
<evidence type="ECO:0000256" key="8">
    <source>
        <dbReference type="PIRSR" id="PIRSR618044-2"/>
    </source>
</evidence>
<feature type="compositionally biased region" description="Basic and acidic residues" evidence="10">
    <location>
        <begin position="38"/>
        <end position="76"/>
    </location>
</feature>
<feature type="signal peptide" evidence="11">
    <location>
        <begin position="1"/>
        <end position="23"/>
    </location>
</feature>
<evidence type="ECO:0000256" key="3">
    <source>
        <dbReference type="ARBA" id="ARBA00022801"/>
    </source>
</evidence>
<dbReference type="GO" id="GO:0071555">
    <property type="term" value="P:cell wall organization"/>
    <property type="evidence" value="ECO:0007669"/>
    <property type="project" value="UniProtKB-KW"/>
</dbReference>
<keyword evidence="3" id="KW-0378">Hydrolase</keyword>
<dbReference type="GO" id="GO:0009002">
    <property type="term" value="F:serine-type D-Ala-D-Ala carboxypeptidase activity"/>
    <property type="evidence" value="ECO:0007669"/>
    <property type="project" value="InterPro"/>
</dbReference>
<feature type="domain" description="Peptidase S11 D-alanyl-D-alanine carboxypeptidase A N-terminal" evidence="12">
    <location>
        <begin position="152"/>
        <end position="374"/>
    </location>
</feature>
<organism evidence="13 14">
    <name type="scientific">Leptotrichia wadei</name>
    <dbReference type="NCBI Taxonomy" id="157687"/>
    <lineage>
        <taxon>Bacteria</taxon>
        <taxon>Fusobacteriati</taxon>
        <taxon>Fusobacteriota</taxon>
        <taxon>Fusobacteriia</taxon>
        <taxon>Fusobacteriales</taxon>
        <taxon>Leptotrichiaceae</taxon>
        <taxon>Leptotrichia</taxon>
    </lineage>
</organism>
<dbReference type="GO" id="GO:0009252">
    <property type="term" value="P:peptidoglycan biosynthetic process"/>
    <property type="evidence" value="ECO:0007669"/>
    <property type="project" value="UniProtKB-KW"/>
</dbReference>
<feature type="region of interest" description="Disordered" evidence="10">
    <location>
        <begin position="26"/>
        <end position="127"/>
    </location>
</feature>
<proteinExistence type="inferred from homology"/>
<evidence type="ECO:0000256" key="9">
    <source>
        <dbReference type="RuleBase" id="RU004016"/>
    </source>
</evidence>
<feature type="active site" description="Proton acceptor" evidence="7">
    <location>
        <position position="175"/>
    </location>
</feature>
<keyword evidence="13" id="KW-0645">Protease</keyword>
<keyword evidence="6" id="KW-0961">Cell wall biogenesis/degradation</keyword>
<keyword evidence="4" id="KW-0133">Cell shape</keyword>
<dbReference type="OrthoDB" id="9791132at2"/>
<protein>
    <submittedName>
        <fullName evidence="13">Serine-type D-Ala-D-Ala carboxypeptidase</fullName>
    </submittedName>
</protein>
<dbReference type="AlphaFoldDB" id="A0A510KUG5"/>
<evidence type="ECO:0000256" key="4">
    <source>
        <dbReference type="ARBA" id="ARBA00022960"/>
    </source>
</evidence>
<evidence type="ECO:0000256" key="6">
    <source>
        <dbReference type="ARBA" id="ARBA00023316"/>
    </source>
</evidence>
<dbReference type="PANTHER" id="PTHR21581">
    <property type="entry name" value="D-ALANYL-D-ALANINE CARBOXYPEPTIDASE"/>
    <property type="match status" value="1"/>
</dbReference>
<feature type="active site" evidence="7">
    <location>
        <position position="232"/>
    </location>
</feature>
<dbReference type="RefSeq" id="WP_147004049.1">
    <property type="nucleotide sequence ID" value="NZ_AP019841.1"/>
</dbReference>
<dbReference type="Pfam" id="PF00768">
    <property type="entry name" value="Peptidase_S11"/>
    <property type="match status" value="1"/>
</dbReference>
<evidence type="ECO:0000313" key="14">
    <source>
        <dbReference type="Proteomes" id="UP000321944"/>
    </source>
</evidence>
<dbReference type="InterPro" id="IPR012338">
    <property type="entry name" value="Beta-lactam/transpept-like"/>
</dbReference>
<keyword evidence="2 11" id="KW-0732">Signal</keyword>
<dbReference type="PANTHER" id="PTHR21581:SF6">
    <property type="entry name" value="TRAFFICKING PROTEIN PARTICLE COMPLEX SUBUNIT 12"/>
    <property type="match status" value="1"/>
</dbReference>
<dbReference type="GO" id="GO:0006508">
    <property type="term" value="P:proteolysis"/>
    <property type="evidence" value="ECO:0007669"/>
    <property type="project" value="InterPro"/>
</dbReference>
<dbReference type="SUPFAM" id="SSF56601">
    <property type="entry name" value="beta-lactamase/transpeptidase-like"/>
    <property type="match status" value="1"/>
</dbReference>
<evidence type="ECO:0000313" key="13">
    <source>
        <dbReference type="EMBL" id="BBM55348.1"/>
    </source>
</evidence>
<dbReference type="Proteomes" id="UP000321944">
    <property type="component" value="Chromosome"/>
</dbReference>
<feature type="active site" description="Acyl-ester intermediate" evidence="7">
    <location>
        <position position="172"/>
    </location>
</feature>
<dbReference type="InterPro" id="IPR018044">
    <property type="entry name" value="Peptidase_S11"/>
</dbReference>
<feature type="binding site" evidence="8">
    <location>
        <position position="343"/>
    </location>
    <ligand>
        <name>substrate</name>
    </ligand>
</feature>
<feature type="chain" id="PRO_5022045971" evidence="11">
    <location>
        <begin position="24"/>
        <end position="497"/>
    </location>
</feature>
<keyword evidence="5" id="KW-0573">Peptidoglycan synthesis</keyword>
<dbReference type="GO" id="GO:0008360">
    <property type="term" value="P:regulation of cell shape"/>
    <property type="evidence" value="ECO:0007669"/>
    <property type="project" value="UniProtKB-KW"/>
</dbReference>
<evidence type="ECO:0000256" key="11">
    <source>
        <dbReference type="SAM" id="SignalP"/>
    </source>
</evidence>
<name>A0A510KUG5_9FUSO</name>
<comment type="similarity">
    <text evidence="1 9">Belongs to the peptidase S11 family.</text>
</comment>
<dbReference type="PRINTS" id="PR00725">
    <property type="entry name" value="DADACBPTASE1"/>
</dbReference>
<evidence type="ECO:0000259" key="12">
    <source>
        <dbReference type="Pfam" id="PF00768"/>
    </source>
</evidence>
<dbReference type="EMBL" id="AP019841">
    <property type="protein sequence ID" value="BBM55348.1"/>
    <property type="molecule type" value="Genomic_DNA"/>
</dbReference>
<dbReference type="Gene3D" id="3.40.710.10">
    <property type="entry name" value="DD-peptidase/beta-lactamase superfamily"/>
    <property type="match status" value="1"/>
</dbReference>
<sequence length="497" mass="55994">MVKRVKRVLVLGVVALLASLVYAEGEQEVGSTAPKESVTVREEKKSAPAVRENSERHSEVEHRSVKREEPRNEKIEKKKKIEKSNEQVKTVNEKNLKDNKAKEVNNNENKSVKVENSSSNNKPAPKRKVVKAIEHEQEGVSQYSGEVIKYIATTDGKVLKDKMSRQKHPIASLTKVMNILVTLDQVDRGNAKLDDKVCFTPETVNMGGSWLNAKAGDCYTLRDLLRAEIIYSANNAAYLVAYHIGHGNYDNFVKLMNEKAKELGMKDTHYYTPAGLPSSMTKKNMDISTAYDMYLLGKRAIRDERLRAWMKESELVLQNSEGEDVVYNNRNHLLDQFGIYGLKTGFHAQAGYNMIVSSKIGNLEIISVTLGNKTDSDRTEDQKKEFTQLEKRMIPVYKAGQEIGSKFKVKNAQQKEINGVLSSNVYQIDNTNYKFEVKDLQVTAEKQGISKGDIIGKLEVLSKDNQVVGTVDILAQNDYKQLSVFGRILRFVTFGMA</sequence>
<accession>A0A510KUG5</accession>
<evidence type="ECO:0000256" key="5">
    <source>
        <dbReference type="ARBA" id="ARBA00022984"/>
    </source>
</evidence>